<organism evidence="1 2">
    <name type="scientific">Blastomyces silverae</name>
    <dbReference type="NCBI Taxonomy" id="2060906"/>
    <lineage>
        <taxon>Eukaryota</taxon>
        <taxon>Fungi</taxon>
        <taxon>Dikarya</taxon>
        <taxon>Ascomycota</taxon>
        <taxon>Pezizomycotina</taxon>
        <taxon>Eurotiomycetes</taxon>
        <taxon>Eurotiomycetidae</taxon>
        <taxon>Onygenales</taxon>
        <taxon>Ajellomycetaceae</taxon>
        <taxon>Blastomyces</taxon>
    </lineage>
</organism>
<dbReference type="AlphaFoldDB" id="A0A0H1BEH1"/>
<evidence type="ECO:0000313" key="1">
    <source>
        <dbReference type="EMBL" id="KLJ09834.1"/>
    </source>
</evidence>
<keyword evidence="2" id="KW-1185">Reference proteome</keyword>
<protein>
    <submittedName>
        <fullName evidence="1">Uncharacterized protein</fullName>
    </submittedName>
</protein>
<proteinExistence type="predicted"/>
<reference evidence="2" key="1">
    <citation type="journal article" date="2015" name="PLoS Genet.">
        <title>The dynamic genome and transcriptome of the human fungal pathogen Blastomyces and close relative Emmonsia.</title>
        <authorList>
            <person name="Munoz J.F."/>
            <person name="Gauthier G.M."/>
            <person name="Desjardins C.A."/>
            <person name="Gallo J.E."/>
            <person name="Holder J."/>
            <person name="Sullivan T.D."/>
            <person name="Marty A.J."/>
            <person name="Carmen J.C."/>
            <person name="Chen Z."/>
            <person name="Ding L."/>
            <person name="Gujja S."/>
            <person name="Magrini V."/>
            <person name="Misas E."/>
            <person name="Mitreva M."/>
            <person name="Priest M."/>
            <person name="Saif S."/>
            <person name="Whiston E.A."/>
            <person name="Young S."/>
            <person name="Zeng Q."/>
            <person name="Goldman W.E."/>
            <person name="Mardis E.R."/>
            <person name="Taylor J.W."/>
            <person name="McEwen J.G."/>
            <person name="Clay O.K."/>
            <person name="Klein B.S."/>
            <person name="Cuomo C.A."/>
        </authorList>
    </citation>
    <scope>NUCLEOTIDE SEQUENCE [LARGE SCALE GENOMIC DNA]</scope>
    <source>
        <strain evidence="2">UAMH 139</strain>
    </source>
</reference>
<feature type="non-terminal residue" evidence="1">
    <location>
        <position position="1"/>
    </location>
</feature>
<gene>
    <name evidence="1" type="ORF">EMPG_09930</name>
</gene>
<sequence length="62" mass="6490">SSNPRARATPATPIFCTGHGCVRTSSPQTPFQPAQRHPPPLAADSHLLIQVSQEASCQVLGA</sequence>
<name>A0A0H1BEH1_9EURO</name>
<accession>A0A0H1BEH1</accession>
<comment type="caution">
    <text evidence="1">The sequence shown here is derived from an EMBL/GenBank/DDBJ whole genome shotgun (WGS) entry which is preliminary data.</text>
</comment>
<dbReference type="Proteomes" id="UP000053573">
    <property type="component" value="Unassembled WGS sequence"/>
</dbReference>
<dbReference type="EMBL" id="LDEV01002247">
    <property type="protein sequence ID" value="KLJ09834.1"/>
    <property type="molecule type" value="Genomic_DNA"/>
</dbReference>
<evidence type="ECO:0000313" key="2">
    <source>
        <dbReference type="Proteomes" id="UP000053573"/>
    </source>
</evidence>